<dbReference type="PANTHER" id="PTHR43285:SF2">
    <property type="entry name" value="ANTHRANILATE PHOSPHORIBOSYLTRANSFERASE"/>
    <property type="match status" value="1"/>
</dbReference>
<dbReference type="Pfam" id="PF02885">
    <property type="entry name" value="Glycos_trans_3N"/>
    <property type="match status" value="1"/>
</dbReference>
<proteinExistence type="inferred from homology"/>
<dbReference type="InterPro" id="IPR035902">
    <property type="entry name" value="Nuc_phospho_transferase"/>
</dbReference>
<accession>A0ABM9BXQ6</accession>
<protein>
    <recommendedName>
        <fullName evidence="5">Anthranilate phosphoribosyltransferase</fullName>
        <ecNumber evidence="5">2.4.2.18</ecNumber>
    </recommendedName>
</protein>
<evidence type="ECO:0000256" key="4">
    <source>
        <dbReference type="ARBA" id="ARBA00023141"/>
    </source>
</evidence>
<evidence type="ECO:0000313" key="8">
    <source>
        <dbReference type="EMBL" id="CAH1197194.1"/>
    </source>
</evidence>
<comment type="caution">
    <text evidence="8">The sequence shown here is derived from an EMBL/GenBank/DDBJ whole genome shotgun (WGS) entry which is preliminary data.</text>
</comment>
<organism evidence="8 9">
    <name type="scientific">Paenibacillus allorhizoplanae</name>
    <dbReference type="NCBI Taxonomy" id="2905648"/>
    <lineage>
        <taxon>Bacteria</taxon>
        <taxon>Bacillati</taxon>
        <taxon>Bacillota</taxon>
        <taxon>Bacilli</taxon>
        <taxon>Bacillales</taxon>
        <taxon>Paenibacillaceae</taxon>
        <taxon>Paenibacillus</taxon>
    </lineage>
</organism>
<comment type="caution">
    <text evidence="5">Lacks conserved residue(s) required for the propagation of feature annotation.</text>
</comment>
<evidence type="ECO:0000259" key="6">
    <source>
        <dbReference type="Pfam" id="PF00591"/>
    </source>
</evidence>
<feature type="binding site" evidence="5">
    <location>
        <position position="231"/>
    </location>
    <ligand>
        <name>Mg(2+)</name>
        <dbReference type="ChEBI" id="CHEBI:18420"/>
        <label>2</label>
    </ligand>
</feature>
<dbReference type="Gene3D" id="3.40.1030.10">
    <property type="entry name" value="Nucleoside phosphorylase/phosphoribosyltransferase catalytic domain"/>
    <property type="match status" value="1"/>
</dbReference>
<dbReference type="InterPro" id="IPR017459">
    <property type="entry name" value="Glycosyl_Trfase_fam3_N_dom"/>
</dbReference>
<feature type="binding site" evidence="5">
    <location>
        <position position="231"/>
    </location>
    <ligand>
        <name>Mg(2+)</name>
        <dbReference type="ChEBI" id="CHEBI:18420"/>
        <label>1</label>
    </ligand>
</feature>
<dbReference type="Pfam" id="PF00591">
    <property type="entry name" value="Glycos_transf_3"/>
    <property type="match status" value="1"/>
</dbReference>
<comment type="cofactor">
    <cofactor evidence="5">
        <name>Mg(2+)</name>
        <dbReference type="ChEBI" id="CHEBI:18420"/>
    </cofactor>
    <text evidence="5">Binds 2 magnesium ions per monomer.</text>
</comment>
<evidence type="ECO:0000256" key="3">
    <source>
        <dbReference type="ARBA" id="ARBA00022822"/>
    </source>
</evidence>
<dbReference type="EC" id="2.4.2.18" evidence="5"/>
<comment type="catalytic activity">
    <reaction evidence="5">
        <text>N-(5-phospho-beta-D-ribosyl)anthranilate + diphosphate = 5-phospho-alpha-D-ribose 1-diphosphate + anthranilate</text>
        <dbReference type="Rhea" id="RHEA:11768"/>
        <dbReference type="ChEBI" id="CHEBI:16567"/>
        <dbReference type="ChEBI" id="CHEBI:18277"/>
        <dbReference type="ChEBI" id="CHEBI:33019"/>
        <dbReference type="ChEBI" id="CHEBI:58017"/>
        <dbReference type="EC" id="2.4.2.18"/>
    </reaction>
</comment>
<dbReference type="RefSeq" id="WP_236285387.1">
    <property type="nucleotide sequence ID" value="NZ_CAKMMW010000002.1"/>
</dbReference>
<dbReference type="HAMAP" id="MF_00211">
    <property type="entry name" value="TrpD"/>
    <property type="match status" value="1"/>
</dbReference>
<feature type="domain" description="Glycosyl transferase family 3" evidence="6">
    <location>
        <begin position="78"/>
        <end position="328"/>
    </location>
</feature>
<dbReference type="GO" id="GO:0004048">
    <property type="term" value="F:anthranilate phosphoribosyltransferase activity"/>
    <property type="evidence" value="ECO:0007669"/>
    <property type="project" value="UniProtKB-EC"/>
</dbReference>
<keyword evidence="2 5" id="KW-0808">Transferase</keyword>
<feature type="binding site" evidence="5">
    <location>
        <begin position="88"/>
        <end position="89"/>
    </location>
    <ligand>
        <name>5-phospho-alpha-D-ribose 1-diphosphate</name>
        <dbReference type="ChEBI" id="CHEBI:58017"/>
    </ligand>
</feature>
<feature type="binding site" evidence="5">
    <location>
        <position position="116"/>
    </location>
    <ligand>
        <name>anthranilate</name>
        <dbReference type="ChEBI" id="CHEBI:16567"/>
        <label>1</label>
    </ligand>
</feature>
<dbReference type="InterPro" id="IPR036320">
    <property type="entry name" value="Glycosyl_Trfase_fam3_N_dom_sf"/>
</dbReference>
<dbReference type="NCBIfam" id="TIGR01245">
    <property type="entry name" value="trpD"/>
    <property type="match status" value="1"/>
</dbReference>
<feature type="binding site" evidence="5">
    <location>
        <position position="97"/>
    </location>
    <ligand>
        <name>Mg(2+)</name>
        <dbReference type="ChEBI" id="CHEBI:18420"/>
        <label>1</label>
    </ligand>
</feature>
<feature type="binding site" evidence="5">
    <location>
        <position position="125"/>
    </location>
    <ligand>
        <name>5-phospho-alpha-D-ribose 1-diphosphate</name>
        <dbReference type="ChEBI" id="CHEBI:58017"/>
    </ligand>
</feature>
<dbReference type="Proteomes" id="UP000838821">
    <property type="component" value="Unassembled WGS sequence"/>
</dbReference>
<evidence type="ECO:0000256" key="1">
    <source>
        <dbReference type="ARBA" id="ARBA00022676"/>
    </source>
</evidence>
<gene>
    <name evidence="8" type="primary">trpD_1</name>
    <name evidence="5" type="synonym">trpD</name>
    <name evidence="8" type="ORF">PAECIP111891_01107</name>
</gene>
<feature type="binding site" evidence="5">
    <location>
        <position position="85"/>
    </location>
    <ligand>
        <name>5-phospho-alpha-D-ribose 1-diphosphate</name>
        <dbReference type="ChEBI" id="CHEBI:58017"/>
    </ligand>
</feature>
<dbReference type="SUPFAM" id="SSF47648">
    <property type="entry name" value="Nucleoside phosphorylase/phosphoribosyltransferase N-terminal domain"/>
    <property type="match status" value="1"/>
</dbReference>
<feature type="binding site" evidence="5">
    <location>
        <position position="85"/>
    </location>
    <ligand>
        <name>anthranilate</name>
        <dbReference type="ChEBI" id="CHEBI:16567"/>
        <label>1</label>
    </ligand>
</feature>
<dbReference type="PANTHER" id="PTHR43285">
    <property type="entry name" value="ANTHRANILATE PHOSPHORIBOSYLTRANSFERASE"/>
    <property type="match status" value="1"/>
</dbReference>
<comment type="function">
    <text evidence="5">Catalyzes the transfer of the phosphoribosyl group of 5-phosphorylribose-1-pyrophosphate (PRPP) to anthranilate to yield N-(5'-phosphoribosyl)-anthranilate (PRA).</text>
</comment>
<feature type="domain" description="Glycosyl transferase family 3 N-terminal" evidence="7">
    <location>
        <begin position="8"/>
        <end position="70"/>
    </location>
</feature>
<keyword evidence="5" id="KW-0460">Magnesium</keyword>
<comment type="subunit">
    <text evidence="5">Homodimer.</text>
</comment>
<dbReference type="EMBL" id="CAKMMW010000002">
    <property type="protein sequence ID" value="CAH1197194.1"/>
    <property type="molecule type" value="Genomic_DNA"/>
</dbReference>
<sequence length="346" mass="36537">MSGTISIQQALGKVISGNHLSREEARSVMSEIMDGAASPAQIGSLLTALRIKGETFEEITGFAETMRSKAVQVKVHQSDLLDTCGTGGDGADTFNISTTAAIVASAGGIRVAKHGNRAMSSKSGSADVLEALGVKITLSGEQAAKCLERTGICFMFAQAYHQSMKHVAAPRKELGFRTVFNLLGPLTNPAGADRQVLGVFDRTKTEMLAQSLQALGLKRAMVVASEDGLDEFSISAPTKVSELKSDLITTYTITPDDLGLRAHSIKDVAGGDAALNAEIIRHIFAGEKGPYRDIVLANAAACFYVTGHVGTLQQGVKLAAEVIDSGRAEQKLQDLIQYTGELCHVS</sequence>
<evidence type="ECO:0000313" key="9">
    <source>
        <dbReference type="Proteomes" id="UP000838821"/>
    </source>
</evidence>
<evidence type="ECO:0000259" key="7">
    <source>
        <dbReference type="Pfam" id="PF02885"/>
    </source>
</evidence>
<comment type="pathway">
    <text evidence="5">Amino-acid biosynthesis; L-tryptophan biosynthesis; L-tryptophan from chorismate: step 2/5.</text>
</comment>
<evidence type="ECO:0000256" key="2">
    <source>
        <dbReference type="ARBA" id="ARBA00022679"/>
    </source>
</evidence>
<dbReference type="InterPro" id="IPR000312">
    <property type="entry name" value="Glycosyl_Trfase_fam3"/>
</dbReference>
<name>A0ABM9BXQ6_9BACL</name>
<keyword evidence="5" id="KW-0028">Amino-acid biosynthesis</keyword>
<feature type="binding site" evidence="5">
    <location>
        <begin position="95"/>
        <end position="98"/>
    </location>
    <ligand>
        <name>5-phospho-alpha-D-ribose 1-diphosphate</name>
        <dbReference type="ChEBI" id="CHEBI:58017"/>
    </ligand>
</feature>
<feature type="binding site" evidence="5">
    <location>
        <position position="230"/>
    </location>
    <ligand>
        <name>Mg(2+)</name>
        <dbReference type="ChEBI" id="CHEBI:18420"/>
        <label>2</label>
    </ligand>
</feature>
<dbReference type="InterPro" id="IPR005940">
    <property type="entry name" value="Anthranilate_Pribosyl_Tfrase"/>
</dbReference>
<keyword evidence="3 5" id="KW-0822">Tryptophan biosynthesis</keyword>
<keyword evidence="5" id="KW-0479">Metal-binding</keyword>
<feature type="binding site" evidence="5">
    <location>
        <position position="93"/>
    </location>
    <ligand>
        <name>5-phospho-alpha-D-ribose 1-diphosphate</name>
        <dbReference type="ChEBI" id="CHEBI:58017"/>
    </ligand>
</feature>
<keyword evidence="9" id="KW-1185">Reference proteome</keyword>
<keyword evidence="1 5" id="KW-0328">Glycosyltransferase</keyword>
<reference evidence="8" key="1">
    <citation type="submission" date="2022-01" db="EMBL/GenBank/DDBJ databases">
        <authorList>
            <person name="Criscuolo A."/>
        </authorList>
    </citation>
    <scope>NUCLEOTIDE SEQUENCE</scope>
    <source>
        <strain evidence="8">CIP111891</strain>
    </source>
</reference>
<evidence type="ECO:0000256" key="5">
    <source>
        <dbReference type="HAMAP-Rule" id="MF_00211"/>
    </source>
</evidence>
<feature type="binding site" evidence="5">
    <location>
        <begin position="113"/>
        <end position="121"/>
    </location>
    <ligand>
        <name>5-phospho-alpha-D-ribose 1-diphosphate</name>
        <dbReference type="ChEBI" id="CHEBI:58017"/>
    </ligand>
</feature>
<keyword evidence="4 5" id="KW-0057">Aromatic amino acid biosynthesis</keyword>
<comment type="similarity">
    <text evidence="5">Belongs to the anthranilate phosphoribosyltransferase family.</text>
</comment>
<dbReference type="SUPFAM" id="SSF52418">
    <property type="entry name" value="Nucleoside phosphorylase/phosphoribosyltransferase catalytic domain"/>
    <property type="match status" value="1"/>
</dbReference>
<feature type="binding site" evidence="5">
    <location>
        <position position="171"/>
    </location>
    <ligand>
        <name>anthranilate</name>
        <dbReference type="ChEBI" id="CHEBI:16567"/>
        <label>2</label>
    </ligand>
</feature>
<dbReference type="Gene3D" id="1.20.970.10">
    <property type="entry name" value="Transferase, Pyrimidine Nucleoside Phosphorylase, Chain C"/>
    <property type="match status" value="1"/>
</dbReference>